<accession>A0A2A4HLR6</accession>
<protein>
    <submittedName>
        <fullName evidence="1">Uncharacterized protein</fullName>
    </submittedName>
</protein>
<dbReference type="OrthoDB" id="7874264at2"/>
<keyword evidence="2" id="KW-1185">Reference proteome</keyword>
<comment type="caution">
    <text evidence="1">The sequence shown here is derived from an EMBL/GenBank/DDBJ whole genome shotgun (WGS) entry which is preliminary data.</text>
</comment>
<dbReference type="AlphaFoldDB" id="A0A2A4HLR6"/>
<gene>
    <name evidence="1" type="ORF">CPA45_12700</name>
</gene>
<organism evidence="1 2">
    <name type="scientific">Vreelandella nigrificans</name>
    <dbReference type="NCBI Taxonomy" id="2042704"/>
    <lineage>
        <taxon>Bacteria</taxon>
        <taxon>Pseudomonadati</taxon>
        <taxon>Pseudomonadota</taxon>
        <taxon>Gammaproteobacteria</taxon>
        <taxon>Oceanospirillales</taxon>
        <taxon>Halomonadaceae</taxon>
        <taxon>Vreelandella</taxon>
    </lineage>
</organism>
<evidence type="ECO:0000313" key="2">
    <source>
        <dbReference type="Proteomes" id="UP000218677"/>
    </source>
</evidence>
<reference evidence="2" key="1">
    <citation type="submission" date="2017-09" db="EMBL/GenBank/DDBJ databases">
        <authorList>
            <person name="Cho G.-S."/>
            <person name="Oguntoyinbo F.A."/>
            <person name="Cnockaert M."/>
            <person name="Kabisch J."/>
            <person name="Neve H."/>
            <person name="Bockelmann W."/>
            <person name="Wenning M."/>
            <person name="Franz C.M."/>
            <person name="Vandamme P."/>
        </authorList>
    </citation>
    <scope>NUCLEOTIDE SEQUENCE [LARGE SCALE GENOMIC DNA]</scope>
    <source>
        <strain evidence="2">MBT G8648</strain>
    </source>
</reference>
<dbReference type="Proteomes" id="UP000218677">
    <property type="component" value="Unassembled WGS sequence"/>
</dbReference>
<dbReference type="RefSeq" id="WP_096651923.1">
    <property type="nucleotide sequence ID" value="NZ_NWUX01000010.1"/>
</dbReference>
<proteinExistence type="predicted"/>
<dbReference type="EMBL" id="NWUX01000010">
    <property type="protein sequence ID" value="PCF95387.1"/>
    <property type="molecule type" value="Genomic_DNA"/>
</dbReference>
<sequence>MAIIHPWGKVDWLFGKVPNANWLVVASNSFEERCTALPLMLDEKLIVNEVFCIDVASPNRKFDDSLKDLKFKNKSIFNAVFSNRVSHIEHALDVQPGVWNDLAKDIACATDSVVLDITALPKRVFFFLLKKLIVDSRVKNIIACYTRAKSYKEGKLTEDAEPPSALPGFGRITADDNGSLVIVSVGYMSFNLNDYLEQGSVKNIKYLFPFPPGSPSFRRNWHLLHKIAHISGVSTKADSIKRIHAMDMFAALDWLNEIRAEMVVNKGLNMDMIPLGPKTHSLAMALSYIGNEECSEVIYSQPRLYHPNYSEGIMRDANNSPEIYAYCLKANGIKQF</sequence>
<evidence type="ECO:0000313" key="1">
    <source>
        <dbReference type="EMBL" id="PCF95387.1"/>
    </source>
</evidence>
<name>A0A2A4HLR6_9GAMM</name>